<name>A0A3M7T923_BRAPC</name>
<proteinExistence type="predicted"/>
<organism evidence="1 2">
    <name type="scientific">Brachionus plicatilis</name>
    <name type="common">Marine rotifer</name>
    <name type="synonym">Brachionus muelleri</name>
    <dbReference type="NCBI Taxonomy" id="10195"/>
    <lineage>
        <taxon>Eukaryota</taxon>
        <taxon>Metazoa</taxon>
        <taxon>Spiralia</taxon>
        <taxon>Gnathifera</taxon>
        <taxon>Rotifera</taxon>
        <taxon>Eurotatoria</taxon>
        <taxon>Monogononta</taxon>
        <taxon>Pseudotrocha</taxon>
        <taxon>Ploima</taxon>
        <taxon>Brachionidae</taxon>
        <taxon>Brachionus</taxon>
    </lineage>
</organism>
<dbReference type="Proteomes" id="UP000276133">
    <property type="component" value="Unassembled WGS sequence"/>
</dbReference>
<dbReference type="AlphaFoldDB" id="A0A3M7T923"/>
<evidence type="ECO:0000313" key="2">
    <source>
        <dbReference type="Proteomes" id="UP000276133"/>
    </source>
</evidence>
<evidence type="ECO:0000313" key="1">
    <source>
        <dbReference type="EMBL" id="RNA44583.1"/>
    </source>
</evidence>
<protein>
    <submittedName>
        <fullName evidence="1">Uncharacterized protein</fullName>
    </submittedName>
</protein>
<comment type="caution">
    <text evidence="1">The sequence shown here is derived from an EMBL/GenBank/DDBJ whole genome shotgun (WGS) entry which is preliminary data.</text>
</comment>
<keyword evidence="2" id="KW-1185">Reference proteome</keyword>
<sequence length="91" mass="10520">MKVSSSLIISYYNYEEVRKRKGKESDEIVLSCTYELTRVDCNSNKLILSESPLEGIFKKRLAKPSMCNSIVDLLYLEICQLNMTPYNFVLV</sequence>
<dbReference type="EMBL" id="REGN01000083">
    <property type="protein sequence ID" value="RNA44583.1"/>
    <property type="molecule type" value="Genomic_DNA"/>
</dbReference>
<accession>A0A3M7T923</accession>
<gene>
    <name evidence="1" type="ORF">BpHYR1_001336</name>
</gene>
<reference evidence="1 2" key="1">
    <citation type="journal article" date="2018" name="Sci. Rep.">
        <title>Genomic signatures of local adaptation to the degree of environmental predictability in rotifers.</title>
        <authorList>
            <person name="Franch-Gras L."/>
            <person name="Hahn C."/>
            <person name="Garcia-Roger E.M."/>
            <person name="Carmona M.J."/>
            <person name="Serra M."/>
            <person name="Gomez A."/>
        </authorList>
    </citation>
    <scope>NUCLEOTIDE SEQUENCE [LARGE SCALE GENOMIC DNA]</scope>
    <source>
        <strain evidence="1">HYR1</strain>
    </source>
</reference>